<accession>A0A7S1LL98</accession>
<reference evidence="1" key="1">
    <citation type="submission" date="2021-01" db="EMBL/GenBank/DDBJ databases">
        <authorList>
            <person name="Corre E."/>
            <person name="Pelletier E."/>
            <person name="Niang G."/>
            <person name="Scheremetjew M."/>
            <person name="Finn R."/>
            <person name="Kale V."/>
            <person name="Holt S."/>
            <person name="Cochrane G."/>
            <person name="Meng A."/>
            <person name="Brown T."/>
            <person name="Cohen L."/>
        </authorList>
    </citation>
    <scope>NUCLEOTIDE SEQUENCE</scope>
    <source>
        <strain evidence="1">OF101</strain>
    </source>
</reference>
<proteinExistence type="predicted"/>
<dbReference type="PANTHER" id="PTHR33390">
    <property type="entry name" value="STRESS UP-REGULATED NOD 19 PROTEIN"/>
    <property type="match status" value="1"/>
</dbReference>
<name>A0A7S1LL98_ALECA</name>
<gene>
    <name evidence="1" type="ORF">ACAT0790_LOCUS9713</name>
</gene>
<dbReference type="PANTHER" id="PTHR33390:SF1">
    <property type="entry name" value="STRESS UP-REGULATED NOD 19 PROTEIN"/>
    <property type="match status" value="1"/>
</dbReference>
<protein>
    <submittedName>
        <fullName evidence="1">Uncharacterized protein</fullName>
    </submittedName>
</protein>
<dbReference type="EMBL" id="HBGE01016387">
    <property type="protein sequence ID" value="CAD9105738.1"/>
    <property type="molecule type" value="Transcribed_RNA"/>
</dbReference>
<organism evidence="1">
    <name type="scientific">Alexandrium catenella</name>
    <name type="common">Red tide dinoflagellate</name>
    <name type="synonym">Gonyaulax catenella</name>
    <dbReference type="NCBI Taxonomy" id="2925"/>
    <lineage>
        <taxon>Eukaryota</taxon>
        <taxon>Sar</taxon>
        <taxon>Alveolata</taxon>
        <taxon>Dinophyceae</taxon>
        <taxon>Gonyaulacales</taxon>
        <taxon>Pyrocystaceae</taxon>
        <taxon>Alexandrium</taxon>
    </lineage>
</organism>
<dbReference type="AlphaFoldDB" id="A0A7S1LL98"/>
<dbReference type="InterPro" id="IPR011692">
    <property type="entry name" value="Stress_up-reg_Nod19"/>
</dbReference>
<sequence>MLPSVTASTMNFTVFSRPVKLRYGEVHNKMQEPMRLPQEVIARYADGKSAMAISGFDVDMVRRAPDGRESRVKLDDHYLHHYALSMADAPTMSKMLSAASEDAMFARMLSGCHAMTRSGIHNFNNKLWLESRGKGRRMATLGSAAGAEYRDNLQRFDRPFRAVLLRPEVWAPLLHIINMKESRSQTPWSPLLECPCTPQRRIDVAAGTIDGRHPEPPIKCSKEFAATGNPSCHLATYVGGWRCCEHHMFLIDTDKECEHPDCRERPADEVFMKFTFFYEDAVQGVIPVEPAACCDVTSTTQGGENIEYDIPACAPGTPPERCLHVAETVQPVAYYDQHPKSPFEDHKGSDMVHLVFAAPHLHVAGLSLQLFDNTTNKLLCEVHAVKDNSGGVTYGHGHAAGDEDGYMVGLSTCRWDGAHAPQFRRDHPLRMRAVYNASMYHTGVMSLWLMNVAPVNEPDILV</sequence>
<dbReference type="Pfam" id="PF07712">
    <property type="entry name" value="SURNod19"/>
    <property type="match status" value="1"/>
</dbReference>
<evidence type="ECO:0000313" key="1">
    <source>
        <dbReference type="EMBL" id="CAD9105738.1"/>
    </source>
</evidence>